<protein>
    <submittedName>
        <fullName evidence="1">Uncharacterized protein</fullName>
    </submittedName>
</protein>
<dbReference type="PANTHER" id="PTHR46579">
    <property type="entry name" value="F5/8 TYPE C DOMAIN-CONTAINING PROTEIN-RELATED"/>
    <property type="match status" value="1"/>
</dbReference>
<dbReference type="Proteomes" id="UP000521943">
    <property type="component" value="Unassembled WGS sequence"/>
</dbReference>
<name>A0A8H6HH13_9AGAR</name>
<proteinExistence type="predicted"/>
<evidence type="ECO:0000313" key="2">
    <source>
        <dbReference type="Proteomes" id="UP000521943"/>
    </source>
</evidence>
<gene>
    <name evidence="1" type="ORF">DFP72DRAFT_822429</name>
</gene>
<sequence length="428" mass="47978">MHLISLNITDILLNLLRGNLDRGAHDNSEDWDWAVLVGDFWDSSGKVVEQMRRYLPGSFDRPPRNPASKISSGYKAREYLSYVYGMLPGLLVGVLPDEHHKNFCLLLRGIRLILQRQITKEEIKLAHESLVTFCLEFEALYVQRNPECVHFVRYCIHNLIHLGPETIRIGPLCLLAQWTMERAIGYLTEELRQPSNPYHNLSERGLRRAQVNALNAMVGDLEPEPSPPANSIDFGDGYLLMAPKGEISTMDEGECKAFTDFLRSTGQEISGQNVRVKTAPWARLLLPTGQIARTGWKELAKSEDVPLRISRMVKMRVGETTKFGEVAYFFQAPVRGTNTALAMISMCDEPHQGLLSESYGMLCVTKWTTGSNLAVVEAKSIESVVAFLPFEQIPGHYFLFEDFGLDVALLSADSYTTDTSTADVATDS</sequence>
<dbReference type="EMBL" id="JACGCI010000087">
    <property type="protein sequence ID" value="KAF6746889.1"/>
    <property type="molecule type" value="Genomic_DNA"/>
</dbReference>
<dbReference type="PANTHER" id="PTHR46579:SF1">
    <property type="entry name" value="F5_8 TYPE C DOMAIN-CONTAINING PROTEIN"/>
    <property type="match status" value="1"/>
</dbReference>
<comment type="caution">
    <text evidence="1">The sequence shown here is derived from an EMBL/GenBank/DDBJ whole genome shotgun (WGS) entry which is preliminary data.</text>
</comment>
<evidence type="ECO:0000313" key="1">
    <source>
        <dbReference type="EMBL" id="KAF6746889.1"/>
    </source>
</evidence>
<dbReference type="AlphaFoldDB" id="A0A8H6HH13"/>
<dbReference type="OrthoDB" id="2669721at2759"/>
<keyword evidence="2" id="KW-1185">Reference proteome</keyword>
<accession>A0A8H6HH13</accession>
<reference evidence="1 2" key="1">
    <citation type="submission" date="2020-07" db="EMBL/GenBank/DDBJ databases">
        <title>Comparative genomics of pyrophilous fungi reveals a link between fire events and developmental genes.</title>
        <authorList>
            <consortium name="DOE Joint Genome Institute"/>
            <person name="Steindorff A.S."/>
            <person name="Carver A."/>
            <person name="Calhoun S."/>
            <person name="Stillman K."/>
            <person name="Liu H."/>
            <person name="Lipzen A."/>
            <person name="Pangilinan J."/>
            <person name="Labutti K."/>
            <person name="Bruns T.D."/>
            <person name="Grigoriev I.V."/>
        </authorList>
    </citation>
    <scope>NUCLEOTIDE SEQUENCE [LARGE SCALE GENOMIC DNA]</scope>
    <source>
        <strain evidence="1 2">CBS 144469</strain>
    </source>
</reference>
<organism evidence="1 2">
    <name type="scientific">Ephemerocybe angulata</name>
    <dbReference type="NCBI Taxonomy" id="980116"/>
    <lineage>
        <taxon>Eukaryota</taxon>
        <taxon>Fungi</taxon>
        <taxon>Dikarya</taxon>
        <taxon>Basidiomycota</taxon>
        <taxon>Agaricomycotina</taxon>
        <taxon>Agaricomycetes</taxon>
        <taxon>Agaricomycetidae</taxon>
        <taxon>Agaricales</taxon>
        <taxon>Agaricineae</taxon>
        <taxon>Psathyrellaceae</taxon>
        <taxon>Ephemerocybe</taxon>
    </lineage>
</organism>